<comment type="caution">
    <text evidence="1">The sequence shown here is derived from an EMBL/GenBank/DDBJ whole genome shotgun (WGS) entry which is preliminary data.</text>
</comment>
<organism evidence="1 2">
    <name type="scientific">Peloplasma aerotolerans</name>
    <dbReference type="NCBI Taxonomy" id="3044389"/>
    <lineage>
        <taxon>Bacteria</taxon>
        <taxon>Bacillati</taxon>
        <taxon>Mycoplasmatota</taxon>
        <taxon>Mollicutes</taxon>
        <taxon>Acholeplasmatales</taxon>
        <taxon>Acholeplasmataceae</taxon>
        <taxon>Peloplasma</taxon>
    </lineage>
</organism>
<dbReference type="Proteomes" id="UP001431532">
    <property type="component" value="Unassembled WGS sequence"/>
</dbReference>
<gene>
    <name evidence="1" type="ORF">QJ521_06750</name>
</gene>
<protein>
    <submittedName>
        <fullName evidence="1">Uncharacterized protein</fullName>
    </submittedName>
</protein>
<evidence type="ECO:0000313" key="1">
    <source>
        <dbReference type="EMBL" id="MDI6453256.1"/>
    </source>
</evidence>
<dbReference type="EMBL" id="JASCXW010000022">
    <property type="protein sequence ID" value="MDI6453256.1"/>
    <property type="molecule type" value="Genomic_DNA"/>
</dbReference>
<reference evidence="1" key="1">
    <citation type="submission" date="2023-05" db="EMBL/GenBank/DDBJ databases">
        <title>Mariniplasma microaerophilum sp. nov., a novel anaerobic mollicute isolated from terrestrial mud volcano, Taman Peninsula, Russia.</title>
        <authorList>
            <person name="Khomyakova M.A."/>
            <person name="Merkel A.Y."/>
            <person name="Slobodkin A.I."/>
        </authorList>
    </citation>
    <scope>NUCLEOTIDE SEQUENCE</scope>
    <source>
        <strain evidence="1">M4Ah</strain>
    </source>
</reference>
<evidence type="ECO:0000313" key="2">
    <source>
        <dbReference type="Proteomes" id="UP001431532"/>
    </source>
</evidence>
<keyword evidence="2" id="KW-1185">Reference proteome</keyword>
<sequence>MKDKIIKALNYFQDAYIKKDPSLIDDFMKLLFIKDNLIVFGTGINEICLTDEQSRELFISDWKYWGDYRLNFDTVDIKQYPSFTYVNIEGALTYQFKDDDETYAKFAGYVRENMESGRTYDFMDVQHYLSHLLHARDQKQRSVIFPIMTSFVFVEHDNRAKIKRIMFSMMNNSLYKDIRFEDVLPYKKAFLNDIDKIKALGHKQDISISELKFSDDSFIINHKGTKFDKNKDDDISSCFNHDLNLKIPDESVTLLKTSKHAFFTIYATLEKQTTKEDMEKDLKNHILKTLETSIPDKEKLFMVRRDIALTYKEMSLGFTFTWPIRLHGVIEKKQNTWSIKHLNITDPFNIILEGK</sequence>
<name>A0AAW6UCN3_9MOLU</name>
<dbReference type="AlphaFoldDB" id="A0AAW6UCN3"/>
<dbReference type="RefSeq" id="WP_282839686.1">
    <property type="nucleotide sequence ID" value="NZ_JASCXW010000022.1"/>
</dbReference>
<accession>A0AAW6UCN3</accession>
<proteinExistence type="predicted"/>